<dbReference type="GO" id="GO:0003677">
    <property type="term" value="F:DNA binding"/>
    <property type="evidence" value="ECO:0007669"/>
    <property type="project" value="UniProtKB-KW"/>
</dbReference>
<dbReference type="Proteomes" id="UP000782901">
    <property type="component" value="Unassembled WGS sequence"/>
</dbReference>
<dbReference type="Gene3D" id="3.40.50.1390">
    <property type="entry name" value="Resolvase, N-terminal catalytic domain"/>
    <property type="match status" value="1"/>
</dbReference>
<dbReference type="InterPro" id="IPR036162">
    <property type="entry name" value="Resolvase-like_N_sf"/>
</dbReference>
<dbReference type="InterPro" id="IPR050639">
    <property type="entry name" value="SSR_resolvase"/>
</dbReference>
<dbReference type="GO" id="GO:0015074">
    <property type="term" value="P:DNA integration"/>
    <property type="evidence" value="ECO:0007669"/>
    <property type="project" value="UniProtKB-KW"/>
</dbReference>
<comment type="caution">
    <text evidence="8">The sequence shown here is derived from an EMBL/GenBank/DDBJ whole genome shotgun (WGS) entry which is preliminary data.</text>
</comment>
<dbReference type="SUPFAM" id="SSF53041">
    <property type="entry name" value="Resolvase-like"/>
    <property type="match status" value="1"/>
</dbReference>
<sequence>MKKAAIYLRVSTTDQNYDRQEVELRTFAKMMDFEIIHVFEEKKSAVLKMDIREQLSEMRKLTKDDVDRIFIWDITRLSRRAIDFINLVNEFAEKGICLHFKERNIITLGDDGKLDALTGMYLYLLGVFAQMDAENRKAMMKSGKENALLKGHSYTNIAPFGYYLENKHLYIKEEEAKYVKQAFELYRDGKDTQYIADIFNANRVPLKSRRKDIVWVKGTISQLLKNTVYYGKGKLENIIKKKTEESPVEKKIRYFDAPAIIGKELYDECRNRAILNRSQQDKSKEIITLLRGLLVCGVCGKFYVIGNNNKQREYRDGDIRANVNNRVYCKNGSIKAEIADFIVWEAVKDVYTYNTFKEKCLEEKEKCKLELFQNETTILELQKDIANIIAQINRLGTAYLKELFSDEEFAEQKSSLISEKLRLEGIINEYKAKNLLLNDIIVADYDFSKYLIRDLSLGEKKEVCNQLIETILIYNYGTNRRLLHVKLKIGLRYNILVCTVSANKSYCIVDDATVTFNNPFKAPEIVRDLVNDFSVTSNNNNLFNEEIFGEYSYEDVWNIMDKYGYVKKLLSTKMVNN</sequence>
<gene>
    <name evidence="8" type="ORF">KHY35_02155</name>
</gene>
<dbReference type="Gene3D" id="3.90.1750.20">
    <property type="entry name" value="Putative Large Serine Recombinase, Chain B, Domain 2"/>
    <property type="match status" value="1"/>
</dbReference>
<dbReference type="PROSITE" id="PS00397">
    <property type="entry name" value="RECOMBINASES_1"/>
    <property type="match status" value="1"/>
</dbReference>
<evidence type="ECO:0000256" key="4">
    <source>
        <dbReference type="PIRSR" id="PIRSR606118-50"/>
    </source>
</evidence>
<dbReference type="PANTHER" id="PTHR30461:SF2">
    <property type="entry name" value="SERINE RECOMBINASE PINE-RELATED"/>
    <property type="match status" value="1"/>
</dbReference>
<evidence type="ECO:0000256" key="5">
    <source>
        <dbReference type="PROSITE-ProRule" id="PRU10137"/>
    </source>
</evidence>
<evidence type="ECO:0000259" key="7">
    <source>
        <dbReference type="PROSITE" id="PS51737"/>
    </source>
</evidence>
<evidence type="ECO:0000313" key="9">
    <source>
        <dbReference type="Proteomes" id="UP000782901"/>
    </source>
</evidence>
<evidence type="ECO:0000256" key="2">
    <source>
        <dbReference type="ARBA" id="ARBA00023125"/>
    </source>
</evidence>
<dbReference type="InterPro" id="IPR038109">
    <property type="entry name" value="DNA_bind_recomb_sf"/>
</dbReference>
<dbReference type="PANTHER" id="PTHR30461">
    <property type="entry name" value="DNA-INVERTASE FROM LAMBDOID PROPHAGE"/>
    <property type="match status" value="1"/>
</dbReference>
<reference evidence="8" key="1">
    <citation type="submission" date="2021-02" db="EMBL/GenBank/DDBJ databases">
        <title>Infant gut strain persistence is associated with maternal origin, phylogeny, and functional potential including surface adhesion and iron acquisition.</title>
        <authorList>
            <person name="Lou Y.C."/>
        </authorList>
    </citation>
    <scope>NUCLEOTIDE SEQUENCE</scope>
    <source>
        <strain evidence="8">L3_082_243G1_dasL3_082_243G1_maxbin2.maxbin.015s ta_sub</strain>
    </source>
</reference>
<dbReference type="PROSITE" id="PS51737">
    <property type="entry name" value="RECOMBINASE_DNA_BIND"/>
    <property type="match status" value="1"/>
</dbReference>
<keyword evidence="1" id="KW-0229">DNA integration</keyword>
<organism evidence="8 9">
    <name type="scientific">Bacteroides thetaiotaomicron</name>
    <dbReference type="NCBI Taxonomy" id="818"/>
    <lineage>
        <taxon>Bacteria</taxon>
        <taxon>Pseudomonadati</taxon>
        <taxon>Bacteroidota</taxon>
        <taxon>Bacteroidia</taxon>
        <taxon>Bacteroidales</taxon>
        <taxon>Bacteroidaceae</taxon>
        <taxon>Bacteroides</taxon>
    </lineage>
</organism>
<feature type="domain" description="Recombinase" evidence="7">
    <location>
        <begin position="159"/>
        <end position="281"/>
    </location>
</feature>
<proteinExistence type="predicted"/>
<keyword evidence="2" id="KW-0238">DNA-binding</keyword>
<dbReference type="GO" id="GO:0000150">
    <property type="term" value="F:DNA strand exchange activity"/>
    <property type="evidence" value="ECO:0007669"/>
    <property type="project" value="InterPro"/>
</dbReference>
<dbReference type="InterPro" id="IPR006119">
    <property type="entry name" value="Resolv_N"/>
</dbReference>
<dbReference type="Pfam" id="PF13408">
    <property type="entry name" value="Zn_ribbon_recom"/>
    <property type="match status" value="1"/>
</dbReference>
<dbReference type="SMART" id="SM00857">
    <property type="entry name" value="Resolvase"/>
    <property type="match status" value="1"/>
</dbReference>
<keyword evidence="3" id="KW-0233">DNA recombination</keyword>
<dbReference type="InterPro" id="IPR006118">
    <property type="entry name" value="Recombinase_CS"/>
</dbReference>
<evidence type="ECO:0000256" key="1">
    <source>
        <dbReference type="ARBA" id="ARBA00022908"/>
    </source>
</evidence>
<name>A0A943HPY8_BACT4</name>
<dbReference type="RefSeq" id="WP_413565958.1">
    <property type="nucleotide sequence ID" value="NZ_JBCHFX010000042.1"/>
</dbReference>
<accession>A0A943HPY8</accession>
<protein>
    <submittedName>
        <fullName evidence="8">Recombinase family protein</fullName>
    </submittedName>
</protein>
<dbReference type="EMBL" id="JAGZEE010000002">
    <property type="protein sequence ID" value="MBS5409511.1"/>
    <property type="molecule type" value="Genomic_DNA"/>
</dbReference>
<dbReference type="PROSITE" id="PS51736">
    <property type="entry name" value="RECOMBINASES_3"/>
    <property type="match status" value="1"/>
</dbReference>
<dbReference type="CDD" id="cd03768">
    <property type="entry name" value="SR_ResInv"/>
    <property type="match status" value="1"/>
</dbReference>
<evidence type="ECO:0000259" key="6">
    <source>
        <dbReference type="PROSITE" id="PS51736"/>
    </source>
</evidence>
<evidence type="ECO:0000256" key="3">
    <source>
        <dbReference type="ARBA" id="ARBA00023172"/>
    </source>
</evidence>
<dbReference type="AlphaFoldDB" id="A0A943HPY8"/>
<feature type="domain" description="Resolvase/invertase-type recombinase catalytic" evidence="6">
    <location>
        <begin position="3"/>
        <end position="151"/>
    </location>
</feature>
<dbReference type="Pfam" id="PF00239">
    <property type="entry name" value="Resolvase"/>
    <property type="match status" value="1"/>
</dbReference>
<dbReference type="InterPro" id="IPR011109">
    <property type="entry name" value="DNA_bind_recombinase_dom"/>
</dbReference>
<dbReference type="InterPro" id="IPR025827">
    <property type="entry name" value="Zn_ribbon_recom_dom"/>
</dbReference>
<evidence type="ECO:0000313" key="8">
    <source>
        <dbReference type="EMBL" id="MBS5409511.1"/>
    </source>
</evidence>
<dbReference type="Pfam" id="PF07508">
    <property type="entry name" value="Recombinase"/>
    <property type="match status" value="1"/>
</dbReference>
<feature type="active site" description="O-(5'-phospho-DNA)-serine intermediate" evidence="4 5">
    <location>
        <position position="11"/>
    </location>
</feature>